<evidence type="ECO:0000259" key="1">
    <source>
        <dbReference type="Pfam" id="PF01636"/>
    </source>
</evidence>
<protein>
    <submittedName>
        <fullName evidence="2">Phosphotransferase family protein</fullName>
    </submittedName>
</protein>
<dbReference type="InterPro" id="IPR002575">
    <property type="entry name" value="Aminoglycoside_PTrfase"/>
</dbReference>
<accession>A0A9Q6IBU0</accession>
<dbReference type="SUPFAM" id="SSF56112">
    <property type="entry name" value="Protein kinase-like (PK-like)"/>
    <property type="match status" value="1"/>
</dbReference>
<dbReference type="AlphaFoldDB" id="A0A9Q6IBU0"/>
<dbReference type="Proteomes" id="UP000248188">
    <property type="component" value="Unassembled WGS sequence"/>
</dbReference>
<name>A0A9Q6IBU0_9PSED</name>
<dbReference type="InterPro" id="IPR011009">
    <property type="entry name" value="Kinase-like_dom_sf"/>
</dbReference>
<dbReference type="PANTHER" id="PTHR41283">
    <property type="entry name" value="AMINOGLYCOSIDE PHOSPHOTRANSFERASE"/>
    <property type="match status" value="1"/>
</dbReference>
<proteinExistence type="predicted"/>
<reference evidence="2 3" key="1">
    <citation type="submission" date="2018-06" db="EMBL/GenBank/DDBJ databases">
        <title>Pseudomonas diversity within urban Lake Michigan freshwaters.</title>
        <authorList>
            <person name="Batrich M."/>
            <person name="Hatzopoulos T."/>
            <person name="Putonti C."/>
        </authorList>
    </citation>
    <scope>NUCLEOTIDE SEQUENCE [LARGE SCALE GENOMIC DNA]</scope>
    <source>
        <strain evidence="2 3">MB-090624</strain>
    </source>
</reference>
<dbReference type="RefSeq" id="WP_110653260.1">
    <property type="nucleotide sequence ID" value="NZ_MOAP01000007.1"/>
</dbReference>
<dbReference type="EMBL" id="QJRN01000019">
    <property type="protein sequence ID" value="PYC30981.1"/>
    <property type="molecule type" value="Genomic_DNA"/>
</dbReference>
<dbReference type="Pfam" id="PF01636">
    <property type="entry name" value="APH"/>
    <property type="match status" value="1"/>
</dbReference>
<dbReference type="PANTHER" id="PTHR41283:SF1">
    <property type="entry name" value="AMINOGLYCOSIDE PHOSPHOTRANSFERASE DOMAIN-CONTAINING PROTEIN"/>
    <property type="match status" value="1"/>
</dbReference>
<evidence type="ECO:0000313" key="3">
    <source>
        <dbReference type="Proteomes" id="UP000248188"/>
    </source>
</evidence>
<dbReference type="Gene3D" id="3.90.1200.10">
    <property type="match status" value="1"/>
</dbReference>
<gene>
    <name evidence="2" type="ORF">DMX08_25800</name>
</gene>
<feature type="domain" description="Aminoglycoside phosphotransferase" evidence="1">
    <location>
        <begin position="18"/>
        <end position="240"/>
    </location>
</feature>
<organism evidence="2 3">
    <name type="scientific">Pseudomonas protegens</name>
    <dbReference type="NCBI Taxonomy" id="380021"/>
    <lineage>
        <taxon>Bacteria</taxon>
        <taxon>Pseudomonadati</taxon>
        <taxon>Pseudomonadota</taxon>
        <taxon>Gammaproteobacteria</taxon>
        <taxon>Pseudomonadales</taxon>
        <taxon>Pseudomonadaceae</taxon>
        <taxon>Pseudomonas</taxon>
    </lineage>
</organism>
<evidence type="ECO:0000313" key="2">
    <source>
        <dbReference type="EMBL" id="PYC30981.1"/>
    </source>
</evidence>
<sequence length="296" mass="33828">MQDIPGHATWRSIEAQTQGWSSDRIFHIVDEQGQHLLLRTNDSSQYVNKRDEFQWTQHLAAKGIAMSQPLDFGLFDSGRQVYSLLSWIEGKDGAQWVAEQPAAACYELGLQAGQILQQIHSVAAPEGTENAEQQMRAIYRKKLEQYRSCGHKVAHEQDFLQFLGQHFHLLADTPLVFLHGDYHLNNMIVGADDQLSIIDFNRCRFGDPARDFNRLALFSCNLSSDFARGQIDGYCAGHPEPVFLTRMAFYAAFDSFFSVLWAMAFGEQEIHASLQRTQKVWEDFAGFSRDVPHWYC</sequence>
<comment type="caution">
    <text evidence="2">The sequence shown here is derived from an EMBL/GenBank/DDBJ whole genome shotgun (WGS) entry which is preliminary data.</text>
</comment>